<dbReference type="EMBL" id="BJLQ01000036">
    <property type="protein sequence ID" value="GEA85463.1"/>
    <property type="molecule type" value="Genomic_DNA"/>
</dbReference>
<evidence type="ECO:0000313" key="2">
    <source>
        <dbReference type="Proteomes" id="UP000320461"/>
    </source>
</evidence>
<organism evidence="1 2">
    <name type="scientific">Cellulomonas gelida</name>
    <dbReference type="NCBI Taxonomy" id="1712"/>
    <lineage>
        <taxon>Bacteria</taxon>
        <taxon>Bacillati</taxon>
        <taxon>Actinomycetota</taxon>
        <taxon>Actinomycetes</taxon>
        <taxon>Micrococcales</taxon>
        <taxon>Cellulomonadaceae</taxon>
        <taxon>Cellulomonas</taxon>
    </lineage>
</organism>
<dbReference type="AlphaFoldDB" id="A0A4Y3KNI7"/>
<name>A0A4Y3KNI7_9CELL</name>
<dbReference type="Proteomes" id="UP000320461">
    <property type="component" value="Unassembled WGS sequence"/>
</dbReference>
<keyword evidence="2" id="KW-1185">Reference proteome</keyword>
<comment type="caution">
    <text evidence="1">The sequence shown here is derived from an EMBL/GenBank/DDBJ whole genome shotgun (WGS) entry which is preliminary data.</text>
</comment>
<evidence type="ECO:0000313" key="1">
    <source>
        <dbReference type="EMBL" id="GEA85463.1"/>
    </source>
</evidence>
<proteinExistence type="predicted"/>
<reference evidence="1 2" key="1">
    <citation type="submission" date="2019-06" db="EMBL/GenBank/DDBJ databases">
        <title>Whole genome shotgun sequence of Cellulomonas gelida NBRC 3748.</title>
        <authorList>
            <person name="Hosoyama A."/>
            <person name="Uohara A."/>
            <person name="Ohji S."/>
            <person name="Ichikawa N."/>
        </authorList>
    </citation>
    <scope>NUCLEOTIDE SEQUENCE [LARGE SCALE GENOMIC DNA]</scope>
    <source>
        <strain evidence="1 2">NBRC 3748</strain>
    </source>
</reference>
<protein>
    <submittedName>
        <fullName evidence="1">Uncharacterized protein</fullName>
    </submittedName>
</protein>
<sequence length="91" mass="9567">MRICDEPVVSGPATVRWGREKGSVSSVRLARGVMTVMAVPSGVERVELVRLVRPRASRRTRSDGTAELTGQGCAVRCRSGSDPVAATGVSA</sequence>
<accession>A0A4Y3KNI7</accession>
<gene>
    <name evidence="1" type="ORF">CGE01nite_27140</name>
</gene>